<dbReference type="InterPro" id="IPR044524">
    <property type="entry name" value="Isoase_HisA-like"/>
</dbReference>
<dbReference type="PANTHER" id="PTHR43090">
    <property type="entry name" value="1-(5-PHOSPHORIBOSYL)-5-[(5-PHOSPHORIBOSYLAMINO)METHYLIDENEAMINO] IMIDAZOLE-4-CARBOXAMIDE ISOMERASE"/>
    <property type="match status" value="1"/>
</dbReference>
<dbReference type="InterPro" id="IPR013785">
    <property type="entry name" value="Aldolase_TIM"/>
</dbReference>
<dbReference type="eggNOG" id="arCOG00618">
    <property type="taxonomic scope" value="Archaea"/>
</dbReference>
<dbReference type="OrthoDB" id="52866at2157"/>
<dbReference type="GO" id="GO:0005737">
    <property type="term" value="C:cytoplasm"/>
    <property type="evidence" value="ECO:0007669"/>
    <property type="project" value="TreeGrafter"/>
</dbReference>
<dbReference type="STRING" id="572478.Vdis_0602"/>
<dbReference type="SUPFAM" id="SSF51366">
    <property type="entry name" value="Ribulose-phoshate binding barrel"/>
    <property type="match status" value="1"/>
</dbReference>
<keyword evidence="2" id="KW-0368">Histidine biosynthesis</keyword>
<dbReference type="EMBL" id="CP002100">
    <property type="protein sequence ID" value="ADN49998.1"/>
    <property type="molecule type" value="Genomic_DNA"/>
</dbReference>
<dbReference type="Gene3D" id="3.20.20.70">
    <property type="entry name" value="Aldolase class I"/>
    <property type="match status" value="1"/>
</dbReference>
<organism evidence="3 4">
    <name type="scientific">Vulcanisaeta distributa (strain DSM 14429 / JCM 11212 / NBRC 100878 / IC-017)</name>
    <dbReference type="NCBI Taxonomy" id="572478"/>
    <lineage>
        <taxon>Archaea</taxon>
        <taxon>Thermoproteota</taxon>
        <taxon>Thermoprotei</taxon>
        <taxon>Thermoproteales</taxon>
        <taxon>Thermoproteaceae</taxon>
        <taxon>Vulcanisaeta</taxon>
    </lineage>
</organism>
<dbReference type="GeneID" id="9751522"/>
<dbReference type="AlphaFoldDB" id="E1QV71"/>
<sequence>MIIIPSIDISGGYAVKRVRGVRGTELIRLSVDEAIKLTRRFNFVHIVDLDGAEQGRLVNIDSIARISREFNSKCEVGGGIRTPEVGKEALKLCSKVVIGTAALEGPGAINEFIKSLGYESVVVSIDVLGNFVMSRGWTKPVGELQAVINSLPRVHTLIYTAIDVEGTGAGPLISREVIELLRSKADEVFYAGGISTCGHIEQLRDLGLDGVIIGYALYVKGVDCAGSWG</sequence>
<comment type="similarity">
    <text evidence="1 2">Belongs to the HisA/HisF family.</text>
</comment>
<dbReference type="GO" id="GO:0000105">
    <property type="term" value="P:L-histidine biosynthetic process"/>
    <property type="evidence" value="ECO:0007669"/>
    <property type="project" value="UniProtKB-KW"/>
</dbReference>
<dbReference type="GO" id="GO:0000162">
    <property type="term" value="P:L-tryptophan biosynthetic process"/>
    <property type="evidence" value="ECO:0007669"/>
    <property type="project" value="TreeGrafter"/>
</dbReference>
<accession>E1QV71</accession>
<dbReference type="KEGG" id="vdi:Vdis_0602"/>
<evidence type="ECO:0000256" key="2">
    <source>
        <dbReference type="RuleBase" id="RU003657"/>
    </source>
</evidence>
<name>E1QV71_VULDI</name>
<reference evidence="4" key="2">
    <citation type="journal article" date="2010" name="Stand. Genomic Sci.">
        <title>Complete genome sequence of Vulcanisaeta distributa type strain (IC-017T).</title>
        <authorList>
            <person name="Mavromatis K."/>
            <person name="Sikorski J."/>
            <person name="Pabst E."/>
            <person name="Teshima H."/>
            <person name="Lapidus A."/>
            <person name="Lucas S."/>
            <person name="Nolan M."/>
            <person name="Glavina Del Rio T."/>
            <person name="Cheng J."/>
            <person name="Bruce D."/>
            <person name="Goodwin L."/>
            <person name="Pitluck S."/>
            <person name="Liolios K."/>
            <person name="Ivanova N."/>
            <person name="Mikhailova N."/>
            <person name="Pati A."/>
            <person name="Chen A."/>
            <person name="Palaniappan K."/>
            <person name="Land M."/>
            <person name="Hauser L."/>
            <person name="Chang Y."/>
            <person name="Jeffries C."/>
            <person name="Rohde M."/>
            <person name="Spring S."/>
            <person name="Goker M."/>
            <person name="Wirth R."/>
            <person name="Woyke T."/>
            <person name="Bristow J."/>
            <person name="Eisen J."/>
            <person name="Markowitz V."/>
            <person name="Hugenholtz P."/>
            <person name="Klenk H."/>
            <person name="Kyrpides N."/>
        </authorList>
    </citation>
    <scope>NUCLEOTIDE SEQUENCE [LARGE SCALE GENOMIC DNA]</scope>
    <source>
        <strain evidence="4">DSM 14429 / JCM 11212 / NBRC 100878 / IC-017</strain>
    </source>
</reference>
<keyword evidence="4" id="KW-1185">Reference proteome</keyword>
<dbReference type="HOGENOM" id="CLU_048577_1_1_2"/>
<evidence type="ECO:0000313" key="4">
    <source>
        <dbReference type="Proteomes" id="UP000006681"/>
    </source>
</evidence>
<proteinExistence type="inferred from homology"/>
<protein>
    <submittedName>
        <fullName evidence="3">Histidine biosynthesis protein</fullName>
    </submittedName>
</protein>
<evidence type="ECO:0000256" key="1">
    <source>
        <dbReference type="ARBA" id="ARBA00009667"/>
    </source>
</evidence>
<dbReference type="GO" id="GO:0003949">
    <property type="term" value="F:1-(5-phosphoribosyl)-5-[(5-phosphoribosylamino)methylideneamino]imidazole-4-carboxamide isomerase activity"/>
    <property type="evidence" value="ECO:0007669"/>
    <property type="project" value="InterPro"/>
</dbReference>
<keyword evidence="2" id="KW-0028">Amino-acid biosynthesis</keyword>
<dbReference type="PANTHER" id="PTHR43090:SF2">
    <property type="entry name" value="1-(5-PHOSPHORIBOSYL)-5-[(5-PHOSPHORIBOSYLAMINO)METHYLIDENEAMINO] IMIDAZOLE-4-CARBOXAMIDE ISOMERASE"/>
    <property type="match status" value="1"/>
</dbReference>
<dbReference type="RefSeq" id="WP_013335723.1">
    <property type="nucleotide sequence ID" value="NC_014537.1"/>
</dbReference>
<reference evidence="3 4" key="1">
    <citation type="journal article" date="2010" name="Stand. Genomic Sci.">
        <title>Complete genome sequence of Vulcanisaeta distributa type strain (IC-017).</title>
        <authorList>
            <person name="Mavromatis K."/>
            <person name="Sikorski J."/>
            <person name="Pabst E."/>
            <person name="Teshima H."/>
            <person name="Lapidus A."/>
            <person name="Lucas S."/>
            <person name="Nolan M."/>
            <person name="Glavina Del Rio T."/>
            <person name="Cheng J.F."/>
            <person name="Bruce D."/>
            <person name="Goodwin L."/>
            <person name="Pitluck S."/>
            <person name="Liolios K."/>
            <person name="Ivanova N."/>
            <person name="Mikhailova N."/>
            <person name="Pati A."/>
            <person name="Chen A."/>
            <person name="Palaniappan K."/>
            <person name="Land M."/>
            <person name="Hauser L."/>
            <person name="Chang Y.J."/>
            <person name="Jeffries C.D."/>
            <person name="Rohde M."/>
            <person name="Spring S."/>
            <person name="Goker M."/>
            <person name="Wirth R."/>
            <person name="Woyke T."/>
            <person name="Bristow J."/>
            <person name="Eisen J.A."/>
            <person name="Markowitz V."/>
            <person name="Hugenholtz P."/>
            <person name="Klenk H.P."/>
            <person name="Kyrpides N.C."/>
        </authorList>
    </citation>
    <scope>NUCLEOTIDE SEQUENCE [LARGE SCALE GENOMIC DNA]</scope>
    <source>
        <strain evidence="4">DSM 14429 / JCM 11212 / NBRC 100878 / IC-017</strain>
    </source>
</reference>
<evidence type="ECO:0000313" key="3">
    <source>
        <dbReference type="EMBL" id="ADN49998.1"/>
    </source>
</evidence>
<dbReference type="InterPro" id="IPR011060">
    <property type="entry name" value="RibuloseP-bd_barrel"/>
</dbReference>
<dbReference type="InterPro" id="IPR006062">
    <property type="entry name" value="His_biosynth"/>
</dbReference>
<dbReference type="Pfam" id="PF00977">
    <property type="entry name" value="His_biosynth"/>
    <property type="match status" value="1"/>
</dbReference>
<dbReference type="Proteomes" id="UP000006681">
    <property type="component" value="Chromosome"/>
</dbReference>
<gene>
    <name evidence="3" type="ordered locus">Vdis_0602</name>
</gene>